<comment type="caution">
    <text evidence="1">The sequence shown here is derived from an EMBL/GenBank/DDBJ whole genome shotgun (WGS) entry which is preliminary data.</text>
</comment>
<dbReference type="Proteomes" id="UP000663848">
    <property type="component" value="Unassembled WGS sequence"/>
</dbReference>
<evidence type="ECO:0000313" key="1">
    <source>
        <dbReference type="EMBL" id="CAF4786292.1"/>
    </source>
</evidence>
<sequence length="85" mass="9293">MATAVPSTLDLTEVKYPAISDVREVSTRFEFFQPGFAYMVVLNFIFVVLEAEFCAESNGVIFKGGCRSKSGTLPGNTAFSENLVE</sequence>
<dbReference type="EMBL" id="CAJOBR010004555">
    <property type="protein sequence ID" value="CAF4786292.1"/>
    <property type="molecule type" value="Genomic_DNA"/>
</dbReference>
<name>A0A821NDN2_9BILA</name>
<accession>A0A821NDN2</accession>
<organism evidence="1 2">
    <name type="scientific">Rotaria socialis</name>
    <dbReference type="NCBI Taxonomy" id="392032"/>
    <lineage>
        <taxon>Eukaryota</taxon>
        <taxon>Metazoa</taxon>
        <taxon>Spiralia</taxon>
        <taxon>Gnathifera</taxon>
        <taxon>Rotifera</taxon>
        <taxon>Eurotatoria</taxon>
        <taxon>Bdelloidea</taxon>
        <taxon>Philodinida</taxon>
        <taxon>Philodinidae</taxon>
        <taxon>Rotaria</taxon>
    </lineage>
</organism>
<protein>
    <submittedName>
        <fullName evidence="1">Uncharacterized protein</fullName>
    </submittedName>
</protein>
<reference evidence="1" key="1">
    <citation type="submission" date="2021-02" db="EMBL/GenBank/DDBJ databases">
        <authorList>
            <person name="Nowell W R."/>
        </authorList>
    </citation>
    <scope>NUCLEOTIDE SEQUENCE</scope>
</reference>
<gene>
    <name evidence="1" type="ORF">QYT958_LOCUS23008</name>
</gene>
<feature type="non-terminal residue" evidence="1">
    <location>
        <position position="85"/>
    </location>
</feature>
<dbReference type="AlphaFoldDB" id="A0A821NDN2"/>
<proteinExistence type="predicted"/>
<evidence type="ECO:0000313" key="2">
    <source>
        <dbReference type="Proteomes" id="UP000663848"/>
    </source>
</evidence>